<feature type="transmembrane region" description="Helical" evidence="1">
    <location>
        <begin position="76"/>
        <end position="97"/>
    </location>
</feature>
<evidence type="ECO:0000256" key="1">
    <source>
        <dbReference type="SAM" id="Phobius"/>
    </source>
</evidence>
<sequence>MQHDAVIATTKALALSTAGTAASVASVGVQLNQPHLFLYMQLPLWFFLISMVVLSFLGAFLALLTDYMKGDGSKAGKFFTAFTVGLVLSFVILPTFVQSPSVGWLQITAFFGAFSGTILLYILIRVATNEELHDAVVGLLSDSVLSALKSVRNRVSRIFGGDK</sequence>
<evidence type="ECO:0008006" key="4">
    <source>
        <dbReference type="Google" id="ProtNLM"/>
    </source>
</evidence>
<keyword evidence="1" id="KW-1133">Transmembrane helix</keyword>
<keyword evidence="3" id="KW-1185">Reference proteome</keyword>
<accession>A0ABW8L4P5</accession>
<name>A0ABW8L4P5_9GAMM</name>
<comment type="caution">
    <text evidence="2">The sequence shown here is derived from an EMBL/GenBank/DDBJ whole genome shotgun (WGS) entry which is preliminary data.</text>
</comment>
<protein>
    <recommendedName>
        <fullName evidence="4">Holin</fullName>
    </recommendedName>
</protein>
<evidence type="ECO:0000313" key="2">
    <source>
        <dbReference type="EMBL" id="MFK3999880.1"/>
    </source>
</evidence>
<organism evidence="2 3">
    <name type="scientific">Psychrobacter namhaensis</name>
    <dbReference type="NCBI Taxonomy" id="292734"/>
    <lineage>
        <taxon>Bacteria</taxon>
        <taxon>Pseudomonadati</taxon>
        <taxon>Pseudomonadota</taxon>
        <taxon>Gammaproteobacteria</taxon>
        <taxon>Moraxellales</taxon>
        <taxon>Moraxellaceae</taxon>
        <taxon>Psychrobacter</taxon>
    </lineage>
</organism>
<dbReference type="Proteomes" id="UP001620234">
    <property type="component" value="Unassembled WGS sequence"/>
</dbReference>
<dbReference type="EMBL" id="JBJDPD010000001">
    <property type="protein sequence ID" value="MFK3999880.1"/>
    <property type="molecule type" value="Genomic_DNA"/>
</dbReference>
<feature type="transmembrane region" description="Helical" evidence="1">
    <location>
        <begin position="103"/>
        <end position="124"/>
    </location>
</feature>
<gene>
    <name evidence="2" type="ORF">ACI2I3_00835</name>
</gene>
<evidence type="ECO:0000313" key="3">
    <source>
        <dbReference type="Proteomes" id="UP001620234"/>
    </source>
</evidence>
<feature type="transmembrane region" description="Helical" evidence="1">
    <location>
        <begin position="45"/>
        <end position="64"/>
    </location>
</feature>
<keyword evidence="1" id="KW-0812">Transmembrane</keyword>
<proteinExistence type="predicted"/>
<keyword evidence="1" id="KW-0472">Membrane</keyword>
<dbReference type="RefSeq" id="WP_404671724.1">
    <property type="nucleotide sequence ID" value="NZ_JBJDPD010000001.1"/>
</dbReference>
<reference evidence="2 3" key="1">
    <citation type="submission" date="2024-11" db="EMBL/GenBank/DDBJ databases">
        <title>The Natural Products Discovery Center: Release of the First 8490 Sequenced Strains for Exploring Actinobacteria Biosynthetic Diversity.</title>
        <authorList>
            <person name="Kalkreuter E."/>
            <person name="Kautsar S.A."/>
            <person name="Yang D."/>
            <person name="Bader C.D."/>
            <person name="Teijaro C.N."/>
            <person name="Fluegel L."/>
            <person name="Davis C.M."/>
            <person name="Simpson J.R."/>
            <person name="Lauterbach L."/>
            <person name="Steele A.D."/>
            <person name="Gui C."/>
            <person name="Meng S."/>
            <person name="Li G."/>
            <person name="Viehrig K."/>
            <person name="Ye F."/>
            <person name="Su P."/>
            <person name="Kiefer A.F."/>
            <person name="Nichols A."/>
            <person name="Cepeda A.J."/>
            <person name="Yan W."/>
            <person name="Fan B."/>
            <person name="Jiang Y."/>
            <person name="Adhikari A."/>
            <person name="Zheng C.-J."/>
            <person name="Schuster L."/>
            <person name="Cowan T.M."/>
            <person name="Smanski M.J."/>
            <person name="Chevrette M.G."/>
            <person name="De Carvalho L.P.S."/>
            <person name="Shen B."/>
        </authorList>
    </citation>
    <scope>NUCLEOTIDE SEQUENCE [LARGE SCALE GENOMIC DNA]</scope>
    <source>
        <strain evidence="2 3">NPDC077433</strain>
    </source>
</reference>